<reference evidence="2" key="1">
    <citation type="submission" date="2021-03" db="EMBL/GenBank/DDBJ databases">
        <title>Roseibium sp. CAU 1637 isolated from Incheon.</title>
        <authorList>
            <person name="Kim W."/>
        </authorList>
    </citation>
    <scope>NUCLEOTIDE SEQUENCE</scope>
    <source>
        <strain evidence="2">CAU 1637</strain>
    </source>
</reference>
<evidence type="ECO:0000256" key="1">
    <source>
        <dbReference type="SAM" id="MobiDB-lite"/>
    </source>
</evidence>
<evidence type="ECO:0000313" key="3">
    <source>
        <dbReference type="Proteomes" id="UP000664779"/>
    </source>
</evidence>
<dbReference type="Proteomes" id="UP000664779">
    <property type="component" value="Unassembled WGS sequence"/>
</dbReference>
<keyword evidence="3" id="KW-1185">Reference proteome</keyword>
<proteinExistence type="predicted"/>
<organism evidence="2 3">
    <name type="scientific">Roseibium limicola</name>
    <dbReference type="NCBI Taxonomy" id="2816037"/>
    <lineage>
        <taxon>Bacteria</taxon>
        <taxon>Pseudomonadati</taxon>
        <taxon>Pseudomonadota</taxon>
        <taxon>Alphaproteobacteria</taxon>
        <taxon>Hyphomicrobiales</taxon>
        <taxon>Stappiaceae</taxon>
        <taxon>Roseibium</taxon>
    </lineage>
</organism>
<dbReference type="InterPro" id="IPR025644">
    <property type="entry name" value="DUF4344"/>
</dbReference>
<gene>
    <name evidence="2" type="ORF">J0X15_13220</name>
</gene>
<accession>A0A939EQE9</accession>
<dbReference type="AlphaFoldDB" id="A0A939EQE9"/>
<name>A0A939EQE9_9HYPH</name>
<protein>
    <submittedName>
        <fullName evidence="2">Uncharacterized protein</fullName>
    </submittedName>
</protein>
<feature type="region of interest" description="Disordered" evidence="1">
    <location>
        <begin position="61"/>
        <end position="80"/>
    </location>
</feature>
<dbReference type="EMBL" id="JAFLNF010000005">
    <property type="protein sequence ID" value="MBO0346187.1"/>
    <property type="molecule type" value="Genomic_DNA"/>
</dbReference>
<dbReference type="RefSeq" id="WP_206941560.1">
    <property type="nucleotide sequence ID" value="NZ_JAFLNF010000005.1"/>
</dbReference>
<sequence>MGCRLQLPDAEISPKSGLTNRSDLMRLSARSPSLRWLRHVLSFAMLAVFFASAPPLSTDQATAATREELPEQSEEDQVSEQQALVPYDVMQDPLLTLMQGLDSETSNELFVFVAGNSYFAVHRQMAKAVISSFALSSELDPSRTLDEIAAVQMSSFSGPGIELFLSNGLIGRFALQDVADNDGANDAGKVTSPETDELANRRLLCLLAGSDMIGLGDLALDLGFPADNLDACPESYLQAHDLWQSLTAEHRPANDQSADHGVKVILDTSDEDPLGLFIKESGLLHMIGRQIDKLYQFPEGLTLSARRCGTPRSYWDAETREVVLCEELLASYAWGFVSLFLSDTVTE</sequence>
<evidence type="ECO:0000313" key="2">
    <source>
        <dbReference type="EMBL" id="MBO0346187.1"/>
    </source>
</evidence>
<comment type="caution">
    <text evidence="2">The sequence shown here is derived from an EMBL/GenBank/DDBJ whole genome shotgun (WGS) entry which is preliminary data.</text>
</comment>
<dbReference type="Pfam" id="PF14247">
    <property type="entry name" value="DUF4344"/>
    <property type="match status" value="1"/>
</dbReference>